<keyword evidence="3" id="KW-1133">Transmembrane helix</keyword>
<organism evidence="5 6">
    <name type="scientific">Gigaspora rosea</name>
    <dbReference type="NCBI Taxonomy" id="44941"/>
    <lineage>
        <taxon>Eukaryota</taxon>
        <taxon>Fungi</taxon>
        <taxon>Fungi incertae sedis</taxon>
        <taxon>Mucoromycota</taxon>
        <taxon>Glomeromycotina</taxon>
        <taxon>Glomeromycetes</taxon>
        <taxon>Diversisporales</taxon>
        <taxon>Gigasporaceae</taxon>
        <taxon>Gigaspora</taxon>
    </lineage>
</organism>
<keyword evidence="2" id="KW-0812">Transmembrane</keyword>
<evidence type="ECO:0000313" key="6">
    <source>
        <dbReference type="Proteomes" id="UP000266673"/>
    </source>
</evidence>
<reference evidence="5 6" key="1">
    <citation type="submission" date="2018-06" db="EMBL/GenBank/DDBJ databases">
        <title>Comparative genomics reveals the genomic features of Rhizophagus irregularis, R. cerebriforme, R. diaphanum and Gigaspora rosea, and their symbiotic lifestyle signature.</title>
        <authorList>
            <person name="Morin E."/>
            <person name="San Clemente H."/>
            <person name="Chen E.C.H."/>
            <person name="De La Providencia I."/>
            <person name="Hainaut M."/>
            <person name="Kuo A."/>
            <person name="Kohler A."/>
            <person name="Murat C."/>
            <person name="Tang N."/>
            <person name="Roy S."/>
            <person name="Loubradou J."/>
            <person name="Henrissat B."/>
            <person name="Grigoriev I.V."/>
            <person name="Corradi N."/>
            <person name="Roux C."/>
            <person name="Martin F.M."/>
        </authorList>
    </citation>
    <scope>NUCLEOTIDE SEQUENCE [LARGE SCALE GENOMIC DNA]</scope>
    <source>
        <strain evidence="5 6">DAOM 194757</strain>
    </source>
</reference>
<dbReference type="EMBL" id="QKWP01002327">
    <property type="protein sequence ID" value="RIB03765.1"/>
    <property type="molecule type" value="Genomic_DNA"/>
</dbReference>
<evidence type="ECO:0000256" key="3">
    <source>
        <dbReference type="ARBA" id="ARBA00022989"/>
    </source>
</evidence>
<evidence type="ECO:0000256" key="4">
    <source>
        <dbReference type="ARBA" id="ARBA00023136"/>
    </source>
</evidence>
<keyword evidence="6" id="KW-1185">Reference proteome</keyword>
<dbReference type="OrthoDB" id="2445738at2759"/>
<sequence>MGYKQKKSIVKKTIKNSDDDSVVSSHKEFYSFISKSQSNKGKQPVRRRRNSQYPIILENLFFDEEENIAKDLLDLEDEELTDQEIDFNSPETLYTNIEIPIELINLNKDFVWMILERRKIFLFSYFIEDIRKALGVCVHMIKYAKCEQCCKLYNTADVSTDKPNMVPKGFEESCRKWAKRYNDAKRITNIYDRRIWKTFQDPNEDLLFFWKELSDGNLGLMINLDWFQPFDNSQYSVRAIYGVICNLPRDERFKSLDIITLALIPGIELDSTSESPTGKFIRAVVICCSCDIPATRKLFGHISARIACHSVMTLFAVIVALELRESSNVAFIILFENWNDSGTENSLLDIFNGVCIGFLGMTGIETSCNYIEDQKPVTTILPLSTFKENPNNIFSILGDHAAGNWLKIFVIIDAVISLYSGVLTGFVGITGLIHRMASDQILPQFLLNQNQMEEMVVRRIEKLKQQPIIFFTKADELYNLNKAQRAFNPKTVDSISKHLQIPKSFMFIKCPGSNFLYKIAEFGSVRIIH</sequence>
<evidence type="ECO:0000313" key="5">
    <source>
        <dbReference type="EMBL" id="RIB03765.1"/>
    </source>
</evidence>
<evidence type="ECO:0000256" key="1">
    <source>
        <dbReference type="ARBA" id="ARBA00004141"/>
    </source>
</evidence>
<dbReference type="Proteomes" id="UP000266673">
    <property type="component" value="Unassembled WGS sequence"/>
</dbReference>
<accession>A0A397U0F7</accession>
<evidence type="ECO:0000256" key="2">
    <source>
        <dbReference type="ARBA" id="ARBA00022692"/>
    </source>
</evidence>
<dbReference type="STRING" id="44941.A0A397U0F7"/>
<dbReference type="InterPro" id="IPR002293">
    <property type="entry name" value="AA/rel_permease1"/>
</dbReference>
<keyword evidence="4" id="KW-0472">Membrane</keyword>
<dbReference type="Gene3D" id="1.20.1740.10">
    <property type="entry name" value="Amino acid/polyamine transporter I"/>
    <property type="match status" value="1"/>
</dbReference>
<comment type="caution">
    <text evidence="5">The sequence shown here is derived from an EMBL/GenBank/DDBJ whole genome shotgun (WGS) entry which is preliminary data.</text>
</comment>
<dbReference type="GO" id="GO:0022857">
    <property type="term" value="F:transmembrane transporter activity"/>
    <property type="evidence" value="ECO:0007669"/>
    <property type="project" value="InterPro"/>
</dbReference>
<protein>
    <submittedName>
        <fullName evidence="5">Uncharacterized protein</fullName>
    </submittedName>
</protein>
<dbReference type="Pfam" id="PF13520">
    <property type="entry name" value="AA_permease_2"/>
    <property type="match status" value="1"/>
</dbReference>
<gene>
    <name evidence="5" type="ORF">C2G38_2224116</name>
</gene>
<dbReference type="GO" id="GO:0016020">
    <property type="term" value="C:membrane"/>
    <property type="evidence" value="ECO:0007669"/>
    <property type="project" value="UniProtKB-SubCell"/>
</dbReference>
<dbReference type="AlphaFoldDB" id="A0A397U0F7"/>
<comment type="subcellular location">
    <subcellularLocation>
        <location evidence="1">Membrane</location>
        <topology evidence="1">Multi-pass membrane protein</topology>
    </subcellularLocation>
</comment>
<name>A0A397U0F7_9GLOM</name>
<proteinExistence type="predicted"/>